<feature type="transmembrane region" description="Helical" evidence="12">
    <location>
        <begin position="98"/>
        <end position="122"/>
    </location>
</feature>
<dbReference type="STRING" id="7574.A0A1S3IC93"/>
<evidence type="ECO:0000313" key="17">
    <source>
        <dbReference type="RefSeq" id="XP_023931369.1"/>
    </source>
</evidence>
<dbReference type="GO" id="GO:0005886">
    <property type="term" value="C:plasma membrane"/>
    <property type="evidence" value="ECO:0007669"/>
    <property type="project" value="UniProtKB-SubCell"/>
</dbReference>
<keyword evidence="8 11" id="KW-0675">Receptor</keyword>
<dbReference type="PANTHER" id="PTHR24229:SF40">
    <property type="entry name" value="ALLATOSTATIN C RECEPTOR 1-RELATED"/>
    <property type="match status" value="1"/>
</dbReference>
<keyword evidence="10" id="KW-0449">Lipoprotein</keyword>
<sequence length="449" mass="50024">MGNFTPISDVILTETLDKQSVELSFISITKYDASDYLNNTFDYQNITNITVPEPSLQAHSIVAAIMYSLIFLIGLLGNVLVLYVILRYVKMNTVTNMYICNLAVADVLFVLGIPITIATILMESWIFGDFICRVFFVTNCVNSFTSIFTLAVMSMDRYMAVCHPVAAMDFRTTKLARIICIIVWVVSGALMIPVVLYARIDTDERGKPTCGVEWPESDKLTSAQAFTWYTFLMGYAIPVALISVFYTLVVVRVGQMGPASGSEGANRTHRRVTRMVLIVIAVYIVCWMPFYIQQVLLVHGVIVGDVKMSLFNTILAYANSMMNPFLYAFFSENFKKSFLKAFHRRSVDGFEATGQPDPRENSAFPPPPAILKSCRCANGGGSNLNMAEGPTAEVGTCTEAIPLQSVSCSEENHNKIDLQPDDVDEKMLHPYYKPFAYEHEPSIVTSVDV</sequence>
<evidence type="ECO:0000313" key="14">
    <source>
        <dbReference type="Proteomes" id="UP000085678"/>
    </source>
</evidence>
<evidence type="ECO:0000256" key="5">
    <source>
        <dbReference type="ARBA" id="ARBA00023040"/>
    </source>
</evidence>
<gene>
    <name evidence="15 16 17" type="primary">LOC106162676</name>
</gene>
<proteinExistence type="inferred from homology"/>
<dbReference type="PRINTS" id="PR00237">
    <property type="entry name" value="GPCRRHODOPSN"/>
</dbReference>
<feature type="transmembrane region" description="Helical" evidence="12">
    <location>
        <begin position="272"/>
        <end position="290"/>
    </location>
</feature>
<dbReference type="Proteomes" id="UP000085678">
    <property type="component" value="Unplaced"/>
</dbReference>
<dbReference type="SUPFAM" id="SSF81321">
    <property type="entry name" value="Family A G protein-coupled receptor-like"/>
    <property type="match status" value="1"/>
</dbReference>
<keyword evidence="9 11" id="KW-0807">Transducer</keyword>
<evidence type="ECO:0000256" key="12">
    <source>
        <dbReference type="SAM" id="Phobius"/>
    </source>
</evidence>
<evidence type="ECO:0000256" key="1">
    <source>
        <dbReference type="ARBA" id="ARBA00004651"/>
    </source>
</evidence>
<organism evidence="14 15">
    <name type="scientific">Lingula anatina</name>
    <name type="common">Brachiopod</name>
    <name type="synonym">Lingula unguis</name>
    <dbReference type="NCBI Taxonomy" id="7574"/>
    <lineage>
        <taxon>Eukaryota</taxon>
        <taxon>Metazoa</taxon>
        <taxon>Spiralia</taxon>
        <taxon>Lophotrochozoa</taxon>
        <taxon>Brachiopoda</taxon>
        <taxon>Linguliformea</taxon>
        <taxon>Lingulata</taxon>
        <taxon>Lingulida</taxon>
        <taxon>Linguloidea</taxon>
        <taxon>Lingulidae</taxon>
        <taxon>Lingula</taxon>
    </lineage>
</organism>
<dbReference type="AlphaFoldDB" id="A0A1S3IC93"/>
<dbReference type="SMART" id="SM01381">
    <property type="entry name" value="7TM_GPCR_Srsx"/>
    <property type="match status" value="1"/>
</dbReference>
<dbReference type="RefSeq" id="XP_013395481.1">
    <property type="nucleotide sequence ID" value="XM_013540027.1"/>
</dbReference>
<dbReference type="Gene3D" id="1.20.1070.10">
    <property type="entry name" value="Rhodopsin 7-helix transmembrane proteins"/>
    <property type="match status" value="1"/>
</dbReference>
<feature type="domain" description="G-protein coupled receptors family 1 profile" evidence="13">
    <location>
        <begin position="77"/>
        <end position="327"/>
    </location>
</feature>
<keyword evidence="2" id="KW-1003">Cell membrane</keyword>
<keyword evidence="4 12" id="KW-1133">Transmembrane helix</keyword>
<feature type="transmembrane region" description="Helical" evidence="12">
    <location>
        <begin position="61"/>
        <end position="86"/>
    </location>
</feature>
<feature type="transmembrane region" description="Helical" evidence="12">
    <location>
        <begin position="175"/>
        <end position="198"/>
    </location>
</feature>
<feature type="transmembrane region" description="Helical" evidence="12">
    <location>
        <begin position="226"/>
        <end position="251"/>
    </location>
</feature>
<accession>A0A1S3IC93</accession>
<evidence type="ECO:0000256" key="8">
    <source>
        <dbReference type="ARBA" id="ARBA00023170"/>
    </source>
</evidence>
<keyword evidence="7" id="KW-0564">Palmitate</keyword>
<dbReference type="PROSITE" id="PS50262">
    <property type="entry name" value="G_PROTEIN_RECEP_F1_2"/>
    <property type="match status" value="1"/>
</dbReference>
<evidence type="ECO:0000256" key="9">
    <source>
        <dbReference type="ARBA" id="ARBA00023224"/>
    </source>
</evidence>
<evidence type="ECO:0000313" key="16">
    <source>
        <dbReference type="RefSeq" id="XP_023931368.1"/>
    </source>
</evidence>
<keyword evidence="6 12" id="KW-0472">Membrane</keyword>
<evidence type="ECO:0000256" key="10">
    <source>
        <dbReference type="ARBA" id="ARBA00023288"/>
    </source>
</evidence>
<keyword evidence="14" id="KW-1185">Reference proteome</keyword>
<dbReference type="GO" id="GO:0042277">
    <property type="term" value="F:peptide binding"/>
    <property type="evidence" value="ECO:0007669"/>
    <property type="project" value="TreeGrafter"/>
</dbReference>
<evidence type="ECO:0000256" key="4">
    <source>
        <dbReference type="ARBA" id="ARBA00022989"/>
    </source>
</evidence>
<keyword evidence="3 11" id="KW-0812">Transmembrane</keyword>
<comment type="subcellular location">
    <subcellularLocation>
        <location evidence="1">Cell membrane</location>
        <topology evidence="1">Multi-pass membrane protein</topology>
    </subcellularLocation>
</comment>
<dbReference type="RefSeq" id="XP_023931368.1">
    <property type="nucleotide sequence ID" value="XM_024075600.1"/>
</dbReference>
<dbReference type="Pfam" id="PF00001">
    <property type="entry name" value="7tm_1"/>
    <property type="match status" value="1"/>
</dbReference>
<dbReference type="KEGG" id="lak:106162676"/>
<reference evidence="15 16" key="1">
    <citation type="submission" date="2025-04" db="UniProtKB">
        <authorList>
            <consortium name="RefSeq"/>
        </authorList>
    </citation>
    <scope>IDENTIFICATION</scope>
    <source>
        <tissue evidence="15 16">Gonads</tissue>
    </source>
</reference>
<evidence type="ECO:0000256" key="3">
    <source>
        <dbReference type="ARBA" id="ARBA00022692"/>
    </source>
</evidence>
<name>A0A1S3IC93_LINAN</name>
<dbReference type="PANTHER" id="PTHR24229">
    <property type="entry name" value="NEUROPEPTIDES RECEPTOR"/>
    <property type="match status" value="1"/>
</dbReference>
<dbReference type="GO" id="GO:0004985">
    <property type="term" value="F:G protein-coupled opioid receptor activity"/>
    <property type="evidence" value="ECO:0007669"/>
    <property type="project" value="InterPro"/>
</dbReference>
<feature type="transmembrane region" description="Helical" evidence="12">
    <location>
        <begin position="134"/>
        <end position="154"/>
    </location>
</feature>
<evidence type="ECO:0000256" key="11">
    <source>
        <dbReference type="RuleBase" id="RU000688"/>
    </source>
</evidence>
<dbReference type="PRINTS" id="PR00384">
    <property type="entry name" value="OPIOIDR"/>
</dbReference>
<evidence type="ECO:0000259" key="13">
    <source>
        <dbReference type="PROSITE" id="PS50262"/>
    </source>
</evidence>
<protein>
    <submittedName>
        <fullName evidence="15 16">Somatostatin receptor type 2</fullName>
    </submittedName>
</protein>
<dbReference type="RefSeq" id="XP_023931369.1">
    <property type="nucleotide sequence ID" value="XM_024075601.1"/>
</dbReference>
<dbReference type="GO" id="GO:0043005">
    <property type="term" value="C:neuron projection"/>
    <property type="evidence" value="ECO:0007669"/>
    <property type="project" value="TreeGrafter"/>
</dbReference>
<evidence type="ECO:0000313" key="15">
    <source>
        <dbReference type="RefSeq" id="XP_013395481.1"/>
    </source>
</evidence>
<evidence type="ECO:0000256" key="7">
    <source>
        <dbReference type="ARBA" id="ARBA00023139"/>
    </source>
</evidence>
<dbReference type="InterPro" id="IPR017452">
    <property type="entry name" value="GPCR_Rhodpsn_7TM"/>
</dbReference>
<dbReference type="GeneID" id="106162676"/>
<evidence type="ECO:0000256" key="6">
    <source>
        <dbReference type="ARBA" id="ARBA00023136"/>
    </source>
</evidence>
<evidence type="ECO:0000256" key="2">
    <source>
        <dbReference type="ARBA" id="ARBA00022475"/>
    </source>
</evidence>
<comment type="similarity">
    <text evidence="11">Belongs to the G-protein coupled receptor 1 family.</text>
</comment>
<dbReference type="PROSITE" id="PS00237">
    <property type="entry name" value="G_PROTEIN_RECEP_F1_1"/>
    <property type="match status" value="1"/>
</dbReference>
<dbReference type="InterPro" id="IPR001418">
    <property type="entry name" value="Opioid_rcpt"/>
</dbReference>
<feature type="transmembrane region" description="Helical" evidence="12">
    <location>
        <begin position="310"/>
        <end position="330"/>
    </location>
</feature>
<keyword evidence="5 11" id="KW-0297">G-protein coupled receptor</keyword>
<dbReference type="OrthoDB" id="6076970at2759"/>
<dbReference type="InterPro" id="IPR000276">
    <property type="entry name" value="GPCR_Rhodpsn"/>
</dbReference>